<proteinExistence type="predicted"/>
<dbReference type="RefSeq" id="WP_189746362.1">
    <property type="nucleotide sequence ID" value="NZ_BMRL01000021.1"/>
</dbReference>
<keyword evidence="2" id="KW-1185">Reference proteome</keyword>
<evidence type="ECO:0000313" key="1">
    <source>
        <dbReference type="EMBL" id="GHI68666.1"/>
    </source>
</evidence>
<evidence type="ECO:0000313" key="2">
    <source>
        <dbReference type="Proteomes" id="UP000613974"/>
    </source>
</evidence>
<protein>
    <recommendedName>
        <fullName evidence="3">Transposase</fullName>
    </recommendedName>
</protein>
<dbReference type="InterPro" id="IPR046229">
    <property type="entry name" value="TnpC-like"/>
</dbReference>
<comment type="caution">
    <text evidence="1">The sequence shown here is derived from an EMBL/GenBank/DDBJ whole genome shotgun (WGS) entry which is preliminary data.</text>
</comment>
<organism evidence="1 2">
    <name type="scientific">Streptomyces nojiriensis</name>
    <dbReference type="NCBI Taxonomy" id="66374"/>
    <lineage>
        <taxon>Bacteria</taxon>
        <taxon>Bacillati</taxon>
        <taxon>Actinomycetota</taxon>
        <taxon>Actinomycetes</taxon>
        <taxon>Kitasatosporales</taxon>
        <taxon>Streptomycetaceae</taxon>
        <taxon>Streptomyces</taxon>
    </lineage>
</organism>
<dbReference type="Pfam" id="PF19776">
    <property type="entry name" value="DUF6262"/>
    <property type="match status" value="1"/>
</dbReference>
<sequence length="159" mass="17529">MLPPKQVCSTGNACLTCDKFVTDASHRAELEHRLAQTEALITCRQAQFVAHHGEPMGEDNVWLAGRLTETRALRMVDHMSPLPKHLQQATRSRTENAERRARAAVAQLAKVGQPISFAAVARQAGVSTDFLYKRPDLRTLIERHRSKLTQAPAASPLAG</sequence>
<dbReference type="EMBL" id="BNEC01000003">
    <property type="protein sequence ID" value="GHI68666.1"/>
    <property type="molecule type" value="Genomic_DNA"/>
</dbReference>
<dbReference type="Proteomes" id="UP000613974">
    <property type="component" value="Unassembled WGS sequence"/>
</dbReference>
<reference evidence="2" key="1">
    <citation type="submission" date="2023-07" db="EMBL/GenBank/DDBJ databases">
        <title>Whole genome shotgun sequence of Streptomyces nojiriensis NBRC 13794.</title>
        <authorList>
            <person name="Komaki H."/>
            <person name="Tamura T."/>
        </authorList>
    </citation>
    <scope>NUCLEOTIDE SEQUENCE [LARGE SCALE GENOMIC DNA]</scope>
    <source>
        <strain evidence="2">NBRC 13794</strain>
    </source>
</reference>
<gene>
    <name evidence="1" type="ORF">Snoj_25840</name>
</gene>
<name>A0ABQ3SKJ8_9ACTN</name>
<accession>A0ABQ3SKJ8</accession>
<evidence type="ECO:0008006" key="3">
    <source>
        <dbReference type="Google" id="ProtNLM"/>
    </source>
</evidence>
<dbReference type="GeneID" id="95594936"/>